<dbReference type="KEGG" id="pbf:CFX0092_A0537"/>
<dbReference type="EMBL" id="LN890655">
    <property type="protein sequence ID" value="CUS02415.2"/>
    <property type="molecule type" value="Genomic_DNA"/>
</dbReference>
<keyword evidence="2" id="KW-1185">Reference proteome</keyword>
<evidence type="ECO:0008006" key="3">
    <source>
        <dbReference type="Google" id="ProtNLM"/>
    </source>
</evidence>
<accession>A0A160T1M4</accession>
<protein>
    <recommendedName>
        <fullName evidence="3">3-keto-disaccharide hydrolase domain-containing protein</fullName>
    </recommendedName>
</protein>
<dbReference type="AlphaFoldDB" id="A0A160T1M4"/>
<dbReference type="OrthoDB" id="147879at2"/>
<reference evidence="1" key="1">
    <citation type="submission" date="2016-01" db="EMBL/GenBank/DDBJ databases">
        <authorList>
            <person name="Mcilroy J.S."/>
            <person name="Karst M S."/>
            <person name="Albertsen M."/>
        </authorList>
    </citation>
    <scope>NUCLEOTIDE SEQUENCE</scope>
    <source>
        <strain evidence="1">Cfx-K</strain>
    </source>
</reference>
<dbReference type="Gene3D" id="2.60.120.560">
    <property type="entry name" value="Exo-inulinase, domain 1"/>
    <property type="match status" value="1"/>
</dbReference>
<dbReference type="Proteomes" id="UP000215027">
    <property type="component" value="Chromosome I"/>
</dbReference>
<dbReference type="RefSeq" id="WP_095042029.1">
    <property type="nucleotide sequence ID" value="NZ_LN890655.1"/>
</dbReference>
<organism evidence="1 2">
    <name type="scientific">Candidatus Promineifilum breve</name>
    <dbReference type="NCBI Taxonomy" id="1806508"/>
    <lineage>
        <taxon>Bacteria</taxon>
        <taxon>Bacillati</taxon>
        <taxon>Chloroflexota</taxon>
        <taxon>Ardenticatenia</taxon>
        <taxon>Candidatus Promineifilales</taxon>
        <taxon>Candidatus Promineifilaceae</taxon>
        <taxon>Candidatus Promineifilum</taxon>
    </lineage>
</organism>
<sequence>MPRRLFAFGCVFCATYLVALLIHWTPPIAAQSPTEFLYLPQIANDFCGPFLDPFDDNGAFWFTGQADGLRAEIVEDEYRLAFAGAGEIWFITAPVCPRADYRAAVDVRWAGDGGNFIGLLFSIDDAAERAYLFAVNTDARVWLVFEVRGNGLTTVIPPTGHEAVQPGNATNRLAVAHAGDRLTLSVNNAPVGELTGVQSGAPVLAGVAAASYTTQSSADARFDNFFWSGE</sequence>
<gene>
    <name evidence="1" type="ORF">CFX0092_A0537</name>
</gene>
<proteinExistence type="predicted"/>
<evidence type="ECO:0000313" key="1">
    <source>
        <dbReference type="EMBL" id="CUS02415.2"/>
    </source>
</evidence>
<evidence type="ECO:0000313" key="2">
    <source>
        <dbReference type="Proteomes" id="UP000215027"/>
    </source>
</evidence>
<name>A0A160T1M4_9CHLR</name>